<sequence>MSKKGKKSSKTTYKPNKYEQQLSKTIFTCLDELINSNMEKLRKHQAGGDYKSKMKSGGKFRTLRYQRYRPELVAEIPEIILSSGLRFKTRMTRSQLKPLEEEVMH</sequence>
<evidence type="ECO:0000313" key="2">
    <source>
        <dbReference type="Proteomes" id="UP000324800"/>
    </source>
</evidence>
<dbReference type="EMBL" id="SNRW01000124">
    <property type="protein sequence ID" value="KAA6403229.1"/>
    <property type="molecule type" value="Genomic_DNA"/>
</dbReference>
<gene>
    <name evidence="1" type="ORF">EZS28_001244</name>
</gene>
<reference evidence="1 2" key="1">
    <citation type="submission" date="2019-03" db="EMBL/GenBank/DDBJ databases">
        <title>Single cell metagenomics reveals metabolic interactions within the superorganism composed of flagellate Streblomastix strix and complex community of Bacteroidetes bacteria on its surface.</title>
        <authorList>
            <person name="Treitli S.C."/>
            <person name="Kolisko M."/>
            <person name="Husnik F."/>
            <person name="Keeling P."/>
            <person name="Hampl V."/>
        </authorList>
    </citation>
    <scope>NUCLEOTIDE SEQUENCE [LARGE SCALE GENOMIC DNA]</scope>
    <source>
        <strain evidence="1">ST1C</strain>
    </source>
</reference>
<name>A0A5J4X9N4_9EUKA</name>
<proteinExistence type="predicted"/>
<comment type="caution">
    <text evidence="1">The sequence shown here is derived from an EMBL/GenBank/DDBJ whole genome shotgun (WGS) entry which is preliminary data.</text>
</comment>
<accession>A0A5J4X9N4</accession>
<protein>
    <submittedName>
        <fullName evidence="1">Uncharacterized protein</fullName>
    </submittedName>
</protein>
<dbReference type="Proteomes" id="UP000324800">
    <property type="component" value="Unassembled WGS sequence"/>
</dbReference>
<evidence type="ECO:0000313" key="1">
    <source>
        <dbReference type="EMBL" id="KAA6403229.1"/>
    </source>
</evidence>
<organism evidence="1 2">
    <name type="scientific">Streblomastix strix</name>
    <dbReference type="NCBI Taxonomy" id="222440"/>
    <lineage>
        <taxon>Eukaryota</taxon>
        <taxon>Metamonada</taxon>
        <taxon>Preaxostyla</taxon>
        <taxon>Oxymonadida</taxon>
        <taxon>Streblomastigidae</taxon>
        <taxon>Streblomastix</taxon>
    </lineage>
</organism>
<dbReference type="AlphaFoldDB" id="A0A5J4X9N4"/>